<evidence type="ECO:0000256" key="6">
    <source>
        <dbReference type="ARBA" id="ARBA00023268"/>
    </source>
</evidence>
<comment type="similarity">
    <text evidence="8">Belongs to the GlnD family.</text>
</comment>
<dbReference type="CDD" id="cd00077">
    <property type="entry name" value="HDc"/>
    <property type="match status" value="1"/>
</dbReference>
<evidence type="ECO:0000256" key="1">
    <source>
        <dbReference type="ARBA" id="ARBA00022679"/>
    </source>
</evidence>
<accession>A0ABQ0A794</accession>
<dbReference type="CDD" id="cd04899">
    <property type="entry name" value="ACT_ACR-UUR-like_2"/>
    <property type="match status" value="1"/>
</dbReference>
<dbReference type="PROSITE" id="PS51671">
    <property type="entry name" value="ACT"/>
    <property type="match status" value="2"/>
</dbReference>
<evidence type="ECO:0000256" key="2">
    <source>
        <dbReference type="ARBA" id="ARBA00022695"/>
    </source>
</evidence>
<dbReference type="EC" id="3.1.4.-" evidence="8"/>
<dbReference type="GO" id="GO:0016779">
    <property type="term" value="F:nucleotidyltransferase activity"/>
    <property type="evidence" value="ECO:0007669"/>
    <property type="project" value="UniProtKB-KW"/>
</dbReference>
<dbReference type="RefSeq" id="WP_233088461.1">
    <property type="nucleotide sequence ID" value="NZ_BAABWN010000003.1"/>
</dbReference>
<keyword evidence="1 8" id="KW-0808">Transferase</keyword>
<keyword evidence="3" id="KW-0677">Repeat</keyword>
<dbReference type="PIRSF" id="PIRSF006288">
    <property type="entry name" value="PII_uridyltransf"/>
    <property type="match status" value="1"/>
</dbReference>
<comment type="catalytic activity">
    <reaction evidence="8">
        <text>[protein-PII]-uridylyl-L-tyrosine + H2O = [protein-PII]-L-tyrosine + UMP + H(+)</text>
        <dbReference type="Rhea" id="RHEA:48600"/>
        <dbReference type="Rhea" id="RHEA-COMP:12147"/>
        <dbReference type="Rhea" id="RHEA-COMP:12148"/>
        <dbReference type="ChEBI" id="CHEBI:15377"/>
        <dbReference type="ChEBI" id="CHEBI:15378"/>
        <dbReference type="ChEBI" id="CHEBI:46858"/>
        <dbReference type="ChEBI" id="CHEBI:57865"/>
        <dbReference type="ChEBI" id="CHEBI:90602"/>
    </reaction>
</comment>
<proteinExistence type="inferred from homology"/>
<dbReference type="InterPro" id="IPR003607">
    <property type="entry name" value="HD/PDEase_dom"/>
</dbReference>
<dbReference type="NCBIfam" id="TIGR01693">
    <property type="entry name" value="UTase_glnD"/>
    <property type="match status" value="1"/>
</dbReference>
<organism evidence="11 12">
    <name type="scientific">Sessilibacter corallicola</name>
    <dbReference type="NCBI Taxonomy" id="2904075"/>
    <lineage>
        <taxon>Bacteria</taxon>
        <taxon>Pseudomonadati</taxon>
        <taxon>Pseudomonadota</taxon>
        <taxon>Gammaproteobacteria</taxon>
        <taxon>Cellvibrionales</taxon>
        <taxon>Cellvibrionaceae</taxon>
        <taxon>Sessilibacter</taxon>
    </lineage>
</organism>
<protein>
    <recommendedName>
        <fullName evidence="8">Bifunctional uridylyltransferase/uridylyl-removing enzyme</fullName>
        <shortName evidence="8">UTase/UR</shortName>
    </recommendedName>
    <alternativeName>
        <fullName evidence="8">Bifunctional [protein-PII] modification enzyme</fullName>
    </alternativeName>
    <alternativeName>
        <fullName evidence="8">Bifunctional nitrogen sensor protein</fullName>
    </alternativeName>
    <domain>
        <recommendedName>
            <fullName evidence="8">[Protein-PII] uridylyltransferase</fullName>
            <shortName evidence="8">PII uridylyltransferase</shortName>
            <shortName evidence="8">UTase</shortName>
            <ecNumber evidence="8">2.7.7.59</ecNumber>
        </recommendedName>
    </domain>
    <domain>
        <recommendedName>
            <fullName evidence="8">[Protein-PII]-UMP uridylyl-removing enzyme</fullName>
            <shortName evidence="8">UR</shortName>
            <ecNumber evidence="8">3.1.4.-</ecNumber>
        </recommendedName>
    </domain>
</protein>
<keyword evidence="4 8" id="KW-0378">Hydrolase</keyword>
<comment type="catalytic activity">
    <reaction evidence="7">
        <text>guanosine 3',5'-bis(diphosphate) + H2O = GDP + diphosphate + H(+)</text>
        <dbReference type="Rhea" id="RHEA:14253"/>
        <dbReference type="ChEBI" id="CHEBI:15377"/>
        <dbReference type="ChEBI" id="CHEBI:15378"/>
        <dbReference type="ChEBI" id="CHEBI:33019"/>
        <dbReference type="ChEBI" id="CHEBI:58189"/>
        <dbReference type="ChEBI" id="CHEBI:77828"/>
        <dbReference type="EC" id="3.1.7.2"/>
    </reaction>
</comment>
<dbReference type="Gene3D" id="1.10.3090.10">
    <property type="entry name" value="cca-adding enzyme, domain 2"/>
    <property type="match status" value="1"/>
</dbReference>
<evidence type="ECO:0000259" key="10">
    <source>
        <dbReference type="PROSITE" id="PS51831"/>
    </source>
</evidence>
<dbReference type="Proteomes" id="UP001465153">
    <property type="component" value="Unassembled WGS sequence"/>
</dbReference>
<dbReference type="Pfam" id="PF01966">
    <property type="entry name" value="HD"/>
    <property type="match status" value="1"/>
</dbReference>
<feature type="domain" description="ACT" evidence="9">
    <location>
        <begin position="707"/>
        <end position="793"/>
    </location>
</feature>
<evidence type="ECO:0000256" key="7">
    <source>
        <dbReference type="ARBA" id="ARBA00047968"/>
    </source>
</evidence>
<keyword evidence="6 8" id="KW-0511">Multifunctional enzyme</keyword>
<dbReference type="PROSITE" id="PS51831">
    <property type="entry name" value="HD"/>
    <property type="match status" value="1"/>
</dbReference>
<dbReference type="PANTHER" id="PTHR47320">
    <property type="entry name" value="BIFUNCTIONAL URIDYLYLTRANSFERASE/URIDYLYL-REMOVING ENZYME"/>
    <property type="match status" value="1"/>
</dbReference>
<dbReference type="SMART" id="SM00471">
    <property type="entry name" value="HDc"/>
    <property type="match status" value="1"/>
</dbReference>
<dbReference type="SUPFAM" id="SSF81593">
    <property type="entry name" value="Nucleotidyltransferase substrate binding subunit/domain"/>
    <property type="match status" value="1"/>
</dbReference>
<comment type="caution">
    <text evidence="8">Lacks conserved residue(s) required for the propagation of feature annotation.</text>
</comment>
<evidence type="ECO:0000313" key="11">
    <source>
        <dbReference type="EMBL" id="GAA6167519.1"/>
    </source>
</evidence>
<dbReference type="Pfam" id="PF01909">
    <property type="entry name" value="NTP_transf_2"/>
    <property type="match status" value="1"/>
</dbReference>
<dbReference type="CDD" id="cd05401">
    <property type="entry name" value="NT_GlnE_GlnD_like"/>
    <property type="match status" value="1"/>
</dbReference>
<dbReference type="SUPFAM" id="SSF109604">
    <property type="entry name" value="HD-domain/PDEase-like"/>
    <property type="match status" value="1"/>
</dbReference>
<evidence type="ECO:0000313" key="12">
    <source>
        <dbReference type="Proteomes" id="UP001465153"/>
    </source>
</evidence>
<evidence type="ECO:0000256" key="4">
    <source>
        <dbReference type="ARBA" id="ARBA00022801"/>
    </source>
</evidence>
<dbReference type="InterPro" id="IPR043519">
    <property type="entry name" value="NT_sf"/>
</dbReference>
<comment type="cofactor">
    <cofactor evidence="8">
        <name>Mg(2+)</name>
        <dbReference type="ChEBI" id="CHEBI:18420"/>
    </cofactor>
</comment>
<dbReference type="InterPro" id="IPR010043">
    <property type="entry name" value="UTase/UR"/>
</dbReference>
<evidence type="ECO:0000256" key="3">
    <source>
        <dbReference type="ARBA" id="ARBA00022737"/>
    </source>
</evidence>
<evidence type="ECO:0000256" key="5">
    <source>
        <dbReference type="ARBA" id="ARBA00022842"/>
    </source>
</evidence>
<dbReference type="InterPro" id="IPR002912">
    <property type="entry name" value="ACT_dom"/>
</dbReference>
<comment type="domain">
    <text evidence="8">Has four distinct domains: an N-terminal nucleotidyltransferase (NT) domain responsible for UTase activity, a central HD domain that encodes UR activity, and two C-terminal ACT domains that seem to have a role in glutamine sensing.</text>
</comment>
<gene>
    <name evidence="8" type="primary">glnD</name>
    <name evidence="11" type="ORF">NBRC116591_13290</name>
</gene>
<dbReference type="EMBL" id="BAABWN010000003">
    <property type="protein sequence ID" value="GAA6167519.1"/>
    <property type="molecule type" value="Genomic_DNA"/>
</dbReference>
<name>A0ABQ0A794_9GAMM</name>
<comment type="caution">
    <text evidence="11">The sequence shown here is derived from an EMBL/GenBank/DDBJ whole genome shotgun (WGS) entry which is preliminary data.</text>
</comment>
<keyword evidence="12" id="KW-1185">Reference proteome</keyword>
<comment type="catalytic activity">
    <reaction evidence="8">
        <text>[protein-PII]-L-tyrosine + UTP = [protein-PII]-uridylyl-L-tyrosine + diphosphate</text>
        <dbReference type="Rhea" id="RHEA:13673"/>
        <dbReference type="Rhea" id="RHEA-COMP:12147"/>
        <dbReference type="Rhea" id="RHEA-COMP:12148"/>
        <dbReference type="ChEBI" id="CHEBI:33019"/>
        <dbReference type="ChEBI" id="CHEBI:46398"/>
        <dbReference type="ChEBI" id="CHEBI:46858"/>
        <dbReference type="ChEBI" id="CHEBI:90602"/>
        <dbReference type="EC" id="2.7.7.59"/>
    </reaction>
</comment>
<feature type="domain" description="ACT" evidence="9">
    <location>
        <begin position="817"/>
        <end position="896"/>
    </location>
</feature>
<reference evidence="11 12" key="1">
    <citation type="submission" date="2024-04" db="EMBL/GenBank/DDBJ databases">
        <title>Draft genome sequence of Sessilibacter corallicola NBRC 116591.</title>
        <authorList>
            <person name="Miyakawa T."/>
            <person name="Kusuya Y."/>
            <person name="Miura T."/>
        </authorList>
    </citation>
    <scope>NUCLEOTIDE SEQUENCE [LARGE SCALE GENOMIC DNA]</scope>
    <source>
        <strain evidence="11 12">KU-00831-HH</strain>
    </source>
</reference>
<evidence type="ECO:0000259" key="9">
    <source>
        <dbReference type="PROSITE" id="PS51671"/>
    </source>
</evidence>
<comment type="function">
    <text evidence="8">Modifies, by uridylylation and deuridylylation, the PII regulatory proteins (GlnB and homologs), in response to the nitrogen status of the cell that GlnD senses through the glutamine level. Under low glutamine levels, catalyzes the conversion of the PII proteins and UTP to PII-UMP and PPi, while under higher glutamine levels, GlnD hydrolyzes PII-UMP to PII and UMP (deuridylylation). Thus, controls uridylylation state and activity of the PII proteins, and plays an important role in the regulation of nitrogen metabolism.</text>
</comment>
<dbReference type="EC" id="2.7.7.59" evidence="8"/>
<evidence type="ECO:0000256" key="8">
    <source>
        <dbReference type="HAMAP-Rule" id="MF_00277"/>
    </source>
</evidence>
<dbReference type="InterPro" id="IPR045865">
    <property type="entry name" value="ACT-like_dom_sf"/>
</dbReference>
<dbReference type="HAMAP" id="MF_00277">
    <property type="entry name" value="PII_uridylyl_transf"/>
    <property type="match status" value="1"/>
</dbReference>
<dbReference type="NCBIfam" id="NF001366">
    <property type="entry name" value="PRK00275.1"/>
    <property type="match status" value="1"/>
</dbReference>
<keyword evidence="5 8" id="KW-0460">Magnesium</keyword>
<dbReference type="InterPro" id="IPR013546">
    <property type="entry name" value="PII_UdlTrfase/GS_AdlTrfase"/>
</dbReference>
<dbReference type="Pfam" id="PF08335">
    <property type="entry name" value="GlnD_UR_UTase"/>
    <property type="match status" value="1"/>
</dbReference>
<dbReference type="SUPFAM" id="SSF81301">
    <property type="entry name" value="Nucleotidyltransferase"/>
    <property type="match status" value="1"/>
</dbReference>
<keyword evidence="2 8" id="KW-0548">Nucleotidyltransferase</keyword>
<dbReference type="InterPro" id="IPR006674">
    <property type="entry name" value="HD_domain"/>
</dbReference>
<sequence>MLAPYFEEPLVFFDQEKFRKNLASSPNCISVFKDAIAQNNAHFDHRFHEGEPIRRLIHERALFIDCLLHYAWHQFDWSDQIGLLAVGGYGRGELHPHSDIDILILFEEDTIADFSQSIERFVMLLWDIGLDIGHSVRTVKQCTELAAGDITIVTNLMESRTIVGVPYMCRMLKDAIGPDKIWSAKEFFKAKLEEQEKRHQKFNFTEYNLEPNIKNAPGGLRDIQTLTWVVQRFFGIKSMNQLEGREVITPRELAILNGGEEFLWKVRYGLHILAGRPEERLLFNYQTELATMFGYSNSEKRLAVEQFMQWYYRVVLSLRELNDVLLQFLSEAILEKDARQEIVPINERFQLCNNFIEVTHNRVFEQYPSALIEIFVQMGNNPNIEGVRASTIRLIRESRNLIDDQFRATPLHQSLFVALLKAPFDLFTVLRRMIRYGVLGRYLPEFGRITGQMQHDLFHIYTVDAHTLELVKMLQHFAQAESRETYPIAHYIYRNLRKPELLYMAGLYHDIGKGRGGDHSTLGAKDAYQFCKQHSVNRRDTNLIVWLVENHLLMSSVSQKEDISDPGVIHNFALKVGDQNRLDYLYTLTAADMTATNPNIWNNWRASLMRQLYMETKRLLRRGLENPVDKQDLIEETQMSAILKLADKGLSEENIRKVWSDISEDYFVRETHIDIAWQTLAVAEADDPSLVVAFSQTNTFHDEDATQIFIQTSNRTNVFATAALTLDSLNLDIQEARIYNAKSGITINNYYVLDQNGNPIQRDDETLNNIQEALVREISLATEDSKSIHRRTPRVLKHFRMPTQTSINNDLVSGQTLLEVISPDRPGLLARIGGIFIDLKIHLNSARISTLGERVEDVFLLSDEQGEPLSDPTLCAKLQEEIQKQLDEQNQEQDAKALA</sequence>
<comment type="activity regulation">
    <text evidence="8">Uridylyltransferase (UTase) activity is inhibited by glutamine, while glutamine activates uridylyl-removing (UR) activity.</text>
</comment>
<feature type="domain" description="HD" evidence="10">
    <location>
        <begin position="463"/>
        <end position="585"/>
    </location>
</feature>
<dbReference type="InterPro" id="IPR002934">
    <property type="entry name" value="Polymerase_NTP_transf_dom"/>
</dbReference>
<dbReference type="SUPFAM" id="SSF55021">
    <property type="entry name" value="ACT-like"/>
    <property type="match status" value="1"/>
</dbReference>
<feature type="region of interest" description="Uridylyltransferase" evidence="8">
    <location>
        <begin position="1"/>
        <end position="344"/>
    </location>
</feature>
<dbReference type="CDD" id="cd04900">
    <property type="entry name" value="ACT_UUR-like_1"/>
    <property type="match status" value="1"/>
</dbReference>
<dbReference type="PANTHER" id="PTHR47320:SF1">
    <property type="entry name" value="BIFUNCTIONAL URIDYLYLTRANSFERASE_URIDYLYL-REMOVING ENZYME"/>
    <property type="match status" value="1"/>
</dbReference>